<feature type="binding site" evidence="9">
    <location>
        <position position="61"/>
    </location>
    <ligand>
        <name>Zn(2+)</name>
        <dbReference type="ChEBI" id="CHEBI:29105"/>
    </ligand>
</feature>
<feature type="compositionally biased region" description="Acidic residues" evidence="10">
    <location>
        <begin position="179"/>
        <end position="195"/>
    </location>
</feature>
<dbReference type="GO" id="GO:0000978">
    <property type="term" value="F:RNA polymerase II cis-regulatory region sequence-specific DNA binding"/>
    <property type="evidence" value="ECO:0007669"/>
    <property type="project" value="TreeGrafter"/>
</dbReference>
<dbReference type="SMART" id="SM00868">
    <property type="entry name" value="zf-AD"/>
    <property type="match status" value="1"/>
</dbReference>
<dbReference type="InterPro" id="IPR013087">
    <property type="entry name" value="Znf_C2H2_type"/>
</dbReference>
<evidence type="ECO:0000256" key="6">
    <source>
        <dbReference type="ARBA" id="ARBA00023125"/>
    </source>
</evidence>
<dbReference type="InterPro" id="IPR036236">
    <property type="entry name" value="Znf_C2H2_sf"/>
</dbReference>
<dbReference type="PROSITE" id="PS50157">
    <property type="entry name" value="ZINC_FINGER_C2H2_2"/>
    <property type="match status" value="3"/>
</dbReference>
<dbReference type="PROSITE" id="PS51915">
    <property type="entry name" value="ZAD"/>
    <property type="match status" value="1"/>
</dbReference>
<dbReference type="GO" id="GO:0005634">
    <property type="term" value="C:nucleus"/>
    <property type="evidence" value="ECO:0007669"/>
    <property type="project" value="UniProtKB-SubCell"/>
</dbReference>
<dbReference type="PANTHER" id="PTHR23235:SF176">
    <property type="entry name" value="C2H2-TYPE DOMAIN-CONTAINING PROTEIN"/>
    <property type="match status" value="1"/>
</dbReference>
<feature type="binding site" evidence="9">
    <location>
        <position position="18"/>
    </location>
    <ligand>
        <name>Zn(2+)</name>
        <dbReference type="ChEBI" id="CHEBI:29105"/>
    </ligand>
</feature>
<keyword evidence="3" id="KW-0677">Repeat</keyword>
<evidence type="ECO:0000259" key="12">
    <source>
        <dbReference type="PROSITE" id="PS51915"/>
    </source>
</evidence>
<feature type="domain" description="ZAD" evidence="12">
    <location>
        <begin position="13"/>
        <end position="88"/>
    </location>
</feature>
<dbReference type="Pfam" id="PF00096">
    <property type="entry name" value="zf-C2H2"/>
    <property type="match status" value="3"/>
</dbReference>
<comment type="subcellular location">
    <subcellularLocation>
        <location evidence="1">Nucleus</location>
    </subcellularLocation>
</comment>
<sequence>MEVGTNDLNLSGSICRACLKLGAKNKIFSTHKHSSLQYSYIFSTCVSIQVDPEDELPKQICRKCINKLINFYKFKNTIIQNDLRLREILKSKINEKPFTDLQNFGCKLKIDENVLEKQSKYALDINKSDNFKFASNITVHNENFIGSDVLNIKNEIKTELKSEHTEELSKHKAQIYTDDNTDDTLEESDNAEEAEEKPARGKNVPYVSIFSRFHDNERPFACKICDKRFVTSSHLNVHIKQHNGERSHQCIVCGKAFVRSEHLKGHLIIHTGQKPHACKLCPKKYTQSSHLNRHMKTHKTEL</sequence>
<feature type="binding site" evidence="9">
    <location>
        <position position="15"/>
    </location>
    <ligand>
        <name>Zn(2+)</name>
        <dbReference type="ChEBI" id="CHEBI:29105"/>
    </ligand>
</feature>
<evidence type="ECO:0000256" key="4">
    <source>
        <dbReference type="ARBA" id="ARBA00022771"/>
    </source>
</evidence>
<evidence type="ECO:0000256" key="7">
    <source>
        <dbReference type="ARBA" id="ARBA00023242"/>
    </source>
</evidence>
<dbReference type="SUPFAM" id="SSF57716">
    <property type="entry name" value="Glucocorticoid receptor-like (DNA-binding domain)"/>
    <property type="match status" value="1"/>
</dbReference>
<accession>A0AAV8XL70</accession>
<keyword evidence="7" id="KW-0539">Nucleus</keyword>
<keyword evidence="4 8" id="KW-0863">Zinc-finger</keyword>
<dbReference type="FunFam" id="3.30.160.60:FF:000204">
    <property type="entry name" value="Zinc finger protein 331"/>
    <property type="match status" value="1"/>
</dbReference>
<organism evidence="13 14">
    <name type="scientific">Rhamnusium bicolor</name>
    <dbReference type="NCBI Taxonomy" id="1586634"/>
    <lineage>
        <taxon>Eukaryota</taxon>
        <taxon>Metazoa</taxon>
        <taxon>Ecdysozoa</taxon>
        <taxon>Arthropoda</taxon>
        <taxon>Hexapoda</taxon>
        <taxon>Insecta</taxon>
        <taxon>Pterygota</taxon>
        <taxon>Neoptera</taxon>
        <taxon>Endopterygota</taxon>
        <taxon>Coleoptera</taxon>
        <taxon>Polyphaga</taxon>
        <taxon>Cucujiformia</taxon>
        <taxon>Chrysomeloidea</taxon>
        <taxon>Cerambycidae</taxon>
        <taxon>Lepturinae</taxon>
        <taxon>Rhagiini</taxon>
        <taxon>Rhamnusium</taxon>
    </lineage>
</organism>
<dbReference type="Pfam" id="PF07776">
    <property type="entry name" value="zf-AD"/>
    <property type="match status" value="1"/>
</dbReference>
<feature type="domain" description="C2H2-type" evidence="11">
    <location>
        <begin position="220"/>
        <end position="247"/>
    </location>
</feature>
<evidence type="ECO:0000256" key="3">
    <source>
        <dbReference type="ARBA" id="ARBA00022737"/>
    </source>
</evidence>
<evidence type="ECO:0000313" key="14">
    <source>
        <dbReference type="Proteomes" id="UP001162156"/>
    </source>
</evidence>
<keyword evidence="6" id="KW-0238">DNA-binding</keyword>
<evidence type="ECO:0000256" key="10">
    <source>
        <dbReference type="SAM" id="MobiDB-lite"/>
    </source>
</evidence>
<evidence type="ECO:0000259" key="11">
    <source>
        <dbReference type="PROSITE" id="PS50157"/>
    </source>
</evidence>
<comment type="caution">
    <text evidence="13">The sequence shown here is derived from an EMBL/GenBank/DDBJ whole genome shotgun (WGS) entry which is preliminary data.</text>
</comment>
<dbReference type="GO" id="GO:0008270">
    <property type="term" value="F:zinc ion binding"/>
    <property type="evidence" value="ECO:0007669"/>
    <property type="project" value="UniProtKB-UniRule"/>
</dbReference>
<evidence type="ECO:0000313" key="13">
    <source>
        <dbReference type="EMBL" id="KAJ8939304.1"/>
    </source>
</evidence>
<feature type="domain" description="C2H2-type" evidence="11">
    <location>
        <begin position="248"/>
        <end position="275"/>
    </location>
</feature>
<protein>
    <submittedName>
        <fullName evidence="13">Uncharacterized protein</fullName>
    </submittedName>
</protein>
<evidence type="ECO:0000256" key="5">
    <source>
        <dbReference type="ARBA" id="ARBA00022833"/>
    </source>
</evidence>
<dbReference type="AlphaFoldDB" id="A0AAV8XL70"/>
<dbReference type="SUPFAM" id="SSF57667">
    <property type="entry name" value="beta-beta-alpha zinc fingers"/>
    <property type="match status" value="2"/>
</dbReference>
<keyword evidence="2 9" id="KW-0479">Metal-binding</keyword>
<dbReference type="Gene3D" id="3.40.1800.20">
    <property type="match status" value="1"/>
</dbReference>
<reference evidence="13" key="1">
    <citation type="journal article" date="2023" name="Insect Mol. Biol.">
        <title>Genome sequencing provides insights into the evolution of gene families encoding plant cell wall-degrading enzymes in longhorned beetles.</title>
        <authorList>
            <person name="Shin N.R."/>
            <person name="Okamura Y."/>
            <person name="Kirsch R."/>
            <person name="Pauchet Y."/>
        </authorList>
    </citation>
    <scope>NUCLEOTIDE SEQUENCE</scope>
    <source>
        <strain evidence="13">RBIC_L_NR</strain>
    </source>
</reference>
<dbReference type="EMBL" id="JANEYF010003098">
    <property type="protein sequence ID" value="KAJ8939304.1"/>
    <property type="molecule type" value="Genomic_DNA"/>
</dbReference>
<dbReference type="FunFam" id="3.30.160.60:FF:000534">
    <property type="entry name" value="zinc finger protein 674"/>
    <property type="match status" value="1"/>
</dbReference>
<feature type="domain" description="C2H2-type" evidence="11">
    <location>
        <begin position="276"/>
        <end position="302"/>
    </location>
</feature>
<dbReference type="Proteomes" id="UP001162156">
    <property type="component" value="Unassembled WGS sequence"/>
</dbReference>
<evidence type="ECO:0000256" key="9">
    <source>
        <dbReference type="PROSITE-ProRule" id="PRU01263"/>
    </source>
</evidence>
<evidence type="ECO:0000256" key="2">
    <source>
        <dbReference type="ARBA" id="ARBA00022723"/>
    </source>
</evidence>
<keyword evidence="5 9" id="KW-0862">Zinc</keyword>
<dbReference type="GO" id="GO:0000981">
    <property type="term" value="F:DNA-binding transcription factor activity, RNA polymerase II-specific"/>
    <property type="evidence" value="ECO:0007669"/>
    <property type="project" value="TreeGrafter"/>
</dbReference>
<gene>
    <name evidence="13" type="ORF">NQ314_011162</name>
</gene>
<dbReference type="PROSITE" id="PS00028">
    <property type="entry name" value="ZINC_FINGER_C2H2_1"/>
    <property type="match status" value="3"/>
</dbReference>
<feature type="binding site" evidence="9">
    <location>
        <position position="64"/>
    </location>
    <ligand>
        <name>Zn(2+)</name>
        <dbReference type="ChEBI" id="CHEBI:29105"/>
    </ligand>
</feature>
<evidence type="ECO:0000256" key="1">
    <source>
        <dbReference type="ARBA" id="ARBA00004123"/>
    </source>
</evidence>
<dbReference type="Gene3D" id="3.30.160.60">
    <property type="entry name" value="Classic Zinc Finger"/>
    <property type="match status" value="3"/>
</dbReference>
<proteinExistence type="predicted"/>
<dbReference type="FunFam" id="3.30.160.60:FF:000446">
    <property type="entry name" value="Zinc finger protein"/>
    <property type="match status" value="1"/>
</dbReference>
<evidence type="ECO:0000256" key="8">
    <source>
        <dbReference type="PROSITE-ProRule" id="PRU00042"/>
    </source>
</evidence>
<keyword evidence="14" id="KW-1185">Reference proteome</keyword>
<dbReference type="PANTHER" id="PTHR23235">
    <property type="entry name" value="KRUEPPEL-LIKE TRANSCRIPTION FACTOR"/>
    <property type="match status" value="1"/>
</dbReference>
<dbReference type="InterPro" id="IPR012934">
    <property type="entry name" value="Znf_AD"/>
</dbReference>
<dbReference type="SMART" id="SM00355">
    <property type="entry name" value="ZnF_C2H2"/>
    <property type="match status" value="3"/>
</dbReference>
<name>A0AAV8XL70_9CUCU</name>
<feature type="region of interest" description="Disordered" evidence="10">
    <location>
        <begin position="164"/>
        <end position="201"/>
    </location>
</feature>